<evidence type="ECO:0000313" key="1">
    <source>
        <dbReference type="EMBL" id="KKQ95143.1"/>
    </source>
</evidence>
<dbReference type="AlphaFoldDB" id="A0A0G0LT94"/>
<protein>
    <submittedName>
        <fullName evidence="1">Uncharacterized protein</fullName>
    </submittedName>
</protein>
<organism evidence="1 2">
    <name type="scientific">candidate division CPR2 bacterium GW2011_GWC2_39_10</name>
    <dbReference type="NCBI Taxonomy" id="1618345"/>
    <lineage>
        <taxon>Bacteria</taxon>
        <taxon>Bacteria division CPR2</taxon>
    </lineage>
</organism>
<sequence>MNLKLLYEILGDTTVQLRKGSEVDSHQSGNVQVTEIYAMPHESESKDLEMVDCHFITVGVDKAKAKARKGELINLLKSYPQPERLAQGPSYIEVGGVIGDQGAAFQLFALGQALGLWNIITPETLGIEGQEASTLAGQGFVMIDGFKVA</sequence>
<dbReference type="Proteomes" id="UP000034207">
    <property type="component" value="Unassembled WGS sequence"/>
</dbReference>
<dbReference type="EMBL" id="LBVV01000003">
    <property type="protein sequence ID" value="KKQ95143.1"/>
    <property type="molecule type" value="Genomic_DNA"/>
</dbReference>
<reference evidence="1 2" key="1">
    <citation type="journal article" date="2015" name="Nature">
        <title>rRNA introns, odd ribosomes, and small enigmatic genomes across a large radiation of phyla.</title>
        <authorList>
            <person name="Brown C.T."/>
            <person name="Hug L.A."/>
            <person name="Thomas B.C."/>
            <person name="Sharon I."/>
            <person name="Castelle C.J."/>
            <person name="Singh A."/>
            <person name="Wilkins M.J."/>
            <person name="Williams K.H."/>
            <person name="Banfield J.F."/>
        </authorList>
    </citation>
    <scope>NUCLEOTIDE SEQUENCE [LARGE SCALE GENOMIC DNA]</scope>
</reference>
<evidence type="ECO:0000313" key="2">
    <source>
        <dbReference type="Proteomes" id="UP000034207"/>
    </source>
</evidence>
<gene>
    <name evidence="1" type="ORF">UT18_C0003G0002</name>
</gene>
<comment type="caution">
    <text evidence="1">The sequence shown here is derived from an EMBL/GenBank/DDBJ whole genome shotgun (WGS) entry which is preliminary data.</text>
</comment>
<accession>A0A0G0LT94</accession>
<proteinExistence type="predicted"/>
<name>A0A0G0LT94_UNCC2</name>